<dbReference type="AlphaFoldDB" id="M2Z131"/>
<dbReference type="Proteomes" id="UP000011744">
    <property type="component" value="Unassembled WGS sequence"/>
</dbReference>
<reference evidence="1 2" key="1">
    <citation type="journal article" date="2014" name="Genome Announc.">
        <title>Draft Genome Sequence of Magnetospirillum sp. Strain SO-1, a Freshwater Magnetotactic Bacterium Isolated from the Ol'khovka River, Russia.</title>
        <authorList>
            <person name="Grouzdev D.S."/>
            <person name="Dziuba M.V."/>
            <person name="Sukhacheva M.S."/>
            <person name="Mardanov A.V."/>
            <person name="Beletskiy A.V."/>
            <person name="Kuznetsov B.B."/>
            <person name="Skryabin K.G."/>
        </authorList>
    </citation>
    <scope>NUCLEOTIDE SEQUENCE [LARGE SCALE GENOMIC DNA]</scope>
    <source>
        <strain evidence="1 2">SO-1</strain>
    </source>
</reference>
<protein>
    <submittedName>
        <fullName evidence="1">Uncharacterized protein</fullName>
    </submittedName>
</protein>
<evidence type="ECO:0000313" key="1">
    <source>
        <dbReference type="EMBL" id="EME67985.1"/>
    </source>
</evidence>
<keyword evidence="2" id="KW-1185">Reference proteome</keyword>
<gene>
    <name evidence="1" type="ORF">H261_20749</name>
</gene>
<comment type="caution">
    <text evidence="1">The sequence shown here is derived from an EMBL/GenBank/DDBJ whole genome shotgun (WGS) entry which is preliminary data.</text>
</comment>
<dbReference type="EMBL" id="AONQ01000090">
    <property type="protein sequence ID" value="EME67985.1"/>
    <property type="molecule type" value="Genomic_DNA"/>
</dbReference>
<accession>M2Z131</accession>
<name>M2Z131_9PROT</name>
<evidence type="ECO:0000313" key="2">
    <source>
        <dbReference type="Proteomes" id="UP000011744"/>
    </source>
</evidence>
<sequence length="112" mass="11720">MKCNYGCKVFIPKNLIHQRSDTVDILVADLHEDGATISQQITGNSQAISQIGQIGVDAVPPCVAEGSDLLRFAGDVVLVAVLHIAAGGGPLEIGIELDAVGWVEIDALHLPP</sequence>
<organism evidence="1 2">
    <name type="scientific">Paramagnetospirillum caucaseum</name>
    <dbReference type="NCBI Taxonomy" id="1244869"/>
    <lineage>
        <taxon>Bacteria</taxon>
        <taxon>Pseudomonadati</taxon>
        <taxon>Pseudomonadota</taxon>
        <taxon>Alphaproteobacteria</taxon>
        <taxon>Rhodospirillales</taxon>
        <taxon>Magnetospirillaceae</taxon>
        <taxon>Paramagnetospirillum</taxon>
    </lineage>
</organism>
<proteinExistence type="predicted"/>